<sequence length="54" mass="5876">MGFIHQIMLYFSTAVSLLYLISGGYKAVRNFWNKKIDEAAARKSAGGAVNGVLP</sequence>
<dbReference type="InterPro" id="IPR009808">
    <property type="entry name" value="DUF1378"/>
</dbReference>
<evidence type="ECO:0000313" key="5">
    <source>
        <dbReference type="Proteomes" id="UP000254174"/>
    </source>
</evidence>
<evidence type="ECO:0000313" key="6">
    <source>
        <dbReference type="Proteomes" id="UP000321295"/>
    </source>
</evidence>
<evidence type="ECO:0000313" key="2">
    <source>
        <dbReference type="EMBL" id="QLG57228.1"/>
    </source>
</evidence>
<evidence type="ECO:0000313" key="3">
    <source>
        <dbReference type="EMBL" id="STM15402.1"/>
    </source>
</evidence>
<name>A0A0Q3B8W5_ECOLX</name>
<evidence type="ECO:0000313" key="4">
    <source>
        <dbReference type="EMBL" id="TXQ22532.1"/>
    </source>
</evidence>
<evidence type="ECO:0000313" key="7">
    <source>
        <dbReference type="Proteomes" id="UP000509796"/>
    </source>
</evidence>
<protein>
    <submittedName>
        <fullName evidence="2">DUF1378 family protein</fullName>
    </submittedName>
    <submittedName>
        <fullName evidence="3">Protein of uncharacterized function (DUF1378)</fullName>
    </submittedName>
</protein>
<dbReference type="Proteomes" id="UP000254174">
    <property type="component" value="Unassembled WGS sequence"/>
</dbReference>
<feature type="transmembrane region" description="Helical" evidence="1">
    <location>
        <begin position="6"/>
        <end position="25"/>
    </location>
</feature>
<dbReference type="EMBL" id="CP058571">
    <property type="protein sequence ID" value="QLG57228.1"/>
    <property type="molecule type" value="Genomic_DNA"/>
</dbReference>
<keyword evidence="1" id="KW-1133">Transmembrane helix</keyword>
<dbReference type="RefSeq" id="WP_001537165.1">
    <property type="nucleotide sequence ID" value="NZ_BDPJ01000025.1"/>
</dbReference>
<keyword evidence="1" id="KW-0472">Membrane</keyword>
<reference evidence="2" key="3">
    <citation type="journal article" date="2020" name="Int. J. Antimicrob. Agents">
        <title>Identification and characterisation of fosfomycin resistance in Escherichia coli urinary tract infection isolates from Australia.</title>
        <authorList>
            <person name="Mowlaboccus S."/>
            <person name="Daley D."/>
            <person name="Pang S."/>
            <person name="Gottlieb T."/>
            <person name="Merlino J."/>
            <person name="Nimmo G.R."/>
            <person name="George N."/>
            <person name="Korman T.M."/>
            <person name="Streitberg R."/>
            <person name="Robson J."/>
            <person name="Peachey G."/>
            <person name="Collignon P."/>
            <person name="Bradbury S."/>
            <person name="Colombi E."/>
            <person name="Ramsay J.P."/>
            <person name="Rogers B.A."/>
            <person name="Coombs G.W."/>
        </authorList>
    </citation>
    <scope>NUCLEOTIDE SEQUENCE</scope>
    <source>
        <strain evidence="2">EC2</strain>
    </source>
</reference>
<keyword evidence="1" id="KW-0812">Transmembrane</keyword>
<reference evidence="7" key="4">
    <citation type="submission" date="2020-06" db="EMBL/GenBank/DDBJ databases">
        <title>Identification and Characterisation of Fosfomycin Resistance in Escherichia coli Urinary Tract Infection Isolates from Australia.</title>
        <authorList>
            <person name="Mowlaboccus S."/>
            <person name="Daley D."/>
            <person name="Pang S."/>
            <person name="Gottlieb T."/>
            <person name="Nimmo G.R."/>
            <person name="George N."/>
            <person name="Korman T.M."/>
            <person name="Strietberg R."/>
            <person name="Robson J."/>
            <person name="Peachey G."/>
            <person name="Collignon P."/>
            <person name="Bradbury S."/>
            <person name="Colombi E."/>
            <person name="Ramsay J.P."/>
            <person name="Rogers B.A."/>
            <person name="Coombs G.W."/>
        </authorList>
    </citation>
    <scope>NUCLEOTIDE SEQUENCE [LARGE SCALE GENOMIC DNA]</scope>
    <source>
        <strain evidence="7">EC2</strain>
    </source>
</reference>
<gene>
    <name evidence="4" type="ORF">FV293_28375</name>
    <name evidence="2" type="ORF">HX136_10315</name>
    <name evidence="3" type="ORF">NCTC7922_01830</name>
</gene>
<accession>A0A0Q3B8W5</accession>
<dbReference type="AlphaFoldDB" id="A0A0Q3B8W5"/>
<organism evidence="3 5">
    <name type="scientific">Escherichia coli</name>
    <dbReference type="NCBI Taxonomy" id="562"/>
    <lineage>
        <taxon>Bacteria</taxon>
        <taxon>Pseudomonadati</taxon>
        <taxon>Pseudomonadota</taxon>
        <taxon>Gammaproteobacteria</taxon>
        <taxon>Enterobacterales</taxon>
        <taxon>Enterobacteriaceae</taxon>
        <taxon>Escherichia</taxon>
    </lineage>
</organism>
<evidence type="ECO:0000256" key="1">
    <source>
        <dbReference type="SAM" id="Phobius"/>
    </source>
</evidence>
<dbReference type="Pfam" id="PF07125">
    <property type="entry name" value="DUF1378"/>
    <property type="match status" value="1"/>
</dbReference>
<dbReference type="Proteomes" id="UP000321295">
    <property type="component" value="Unassembled WGS sequence"/>
</dbReference>
<dbReference type="EMBL" id="VRXD01000235">
    <property type="protein sequence ID" value="TXQ22532.1"/>
    <property type="molecule type" value="Genomic_DNA"/>
</dbReference>
<dbReference type="EMBL" id="UGFC01000006">
    <property type="protein sequence ID" value="STM15402.1"/>
    <property type="molecule type" value="Genomic_DNA"/>
</dbReference>
<reference evidence="2" key="5">
    <citation type="submission" date="2020-06" db="EMBL/GenBank/DDBJ databases">
        <authorList>
            <person name="Ramsay J.P."/>
            <person name="Colombi E."/>
            <person name="Mowlaboccus S."/>
        </authorList>
    </citation>
    <scope>NUCLEOTIDE SEQUENCE</scope>
    <source>
        <strain evidence="2">EC2</strain>
    </source>
</reference>
<proteinExistence type="predicted"/>
<reference evidence="4 6" key="2">
    <citation type="submission" date="2019-08" db="EMBL/GenBank/DDBJ databases">
        <title>Whole genome analysis of cultivated E. coli strains isolated from CD patients and healthy donors.</title>
        <authorList>
            <person name="Siniagina M.N."/>
            <person name="Markelova M.I."/>
            <person name="Laikov A.V."/>
            <person name="Boulygina E.A."/>
            <person name="Khusnutdinova D.R."/>
            <person name="Kharchenko A."/>
            <person name="Grigoryeva T.V."/>
        </authorList>
    </citation>
    <scope>NUCLEOTIDE SEQUENCE [LARGE SCALE GENOMIC DNA]</scope>
    <source>
        <strain evidence="4 6">1_45_11</strain>
    </source>
</reference>
<reference evidence="3 5" key="1">
    <citation type="submission" date="2018-06" db="EMBL/GenBank/DDBJ databases">
        <authorList>
            <consortium name="Pathogen Informatics"/>
            <person name="Doyle S."/>
        </authorList>
    </citation>
    <scope>NUCLEOTIDE SEQUENCE [LARGE SCALE GENOMIC DNA]</scope>
    <source>
        <strain evidence="3 5">NCTC7922</strain>
    </source>
</reference>
<dbReference type="Proteomes" id="UP000509796">
    <property type="component" value="Chromosome"/>
</dbReference>